<dbReference type="GO" id="GO:0009252">
    <property type="term" value="P:peptidoglycan biosynthetic process"/>
    <property type="evidence" value="ECO:0007669"/>
    <property type="project" value="UniProtKB-KW"/>
</dbReference>
<dbReference type="GO" id="GO:0008658">
    <property type="term" value="F:penicillin binding"/>
    <property type="evidence" value="ECO:0007669"/>
    <property type="project" value="InterPro"/>
</dbReference>
<evidence type="ECO:0000256" key="11">
    <source>
        <dbReference type="ARBA" id="ARBA00023136"/>
    </source>
</evidence>
<reference evidence="20" key="1">
    <citation type="submission" date="2024-07" db="EMBL/GenBank/DDBJ databases">
        <title>Identification and characteristics of an arsenic-resistant bacterial isolate, which belongs to a novel species.</title>
        <authorList>
            <person name="Juszczyk A."/>
            <person name="Kowalczyk A."/>
            <person name="Was K."/>
            <person name="Kosowicz W."/>
            <person name="Budzyn A."/>
            <person name="Latowski D."/>
        </authorList>
    </citation>
    <scope>NUCLEOTIDE SEQUENCE</scope>
    <source>
        <strain evidence="20">As8PL</strain>
    </source>
</reference>
<dbReference type="GO" id="GO:0030288">
    <property type="term" value="C:outer membrane-bounded periplasmic space"/>
    <property type="evidence" value="ECO:0007669"/>
    <property type="project" value="TreeGrafter"/>
</dbReference>
<evidence type="ECO:0000256" key="2">
    <source>
        <dbReference type="ARBA" id="ARBA00022645"/>
    </source>
</evidence>
<evidence type="ECO:0000256" key="1">
    <source>
        <dbReference type="ARBA" id="ARBA00022475"/>
    </source>
</evidence>
<evidence type="ECO:0000256" key="6">
    <source>
        <dbReference type="ARBA" id="ARBA00022692"/>
    </source>
</evidence>
<keyword evidence="13" id="KW-0961">Cell wall biogenesis/degradation</keyword>
<evidence type="ECO:0000256" key="17">
    <source>
        <dbReference type="SAM" id="Phobius"/>
    </source>
</evidence>
<dbReference type="InterPro" id="IPR012338">
    <property type="entry name" value="Beta-lactam/transpept-like"/>
</dbReference>
<evidence type="ECO:0000256" key="10">
    <source>
        <dbReference type="ARBA" id="ARBA00022989"/>
    </source>
</evidence>
<comment type="catalytic activity">
    <reaction evidence="15">
        <text>[GlcNAc-(1-&gt;4)-Mur2Ac(oyl-L-Ala-gamma-D-Glu-L-Lys-D-Ala-D-Ala)](n)-di-trans,octa-cis-undecaprenyl diphosphate + beta-D-GlcNAc-(1-&gt;4)-Mur2Ac(oyl-L-Ala-gamma-D-Glu-L-Lys-D-Ala-D-Ala)-di-trans,octa-cis-undecaprenyl diphosphate = [GlcNAc-(1-&gt;4)-Mur2Ac(oyl-L-Ala-gamma-D-Glu-L-Lys-D-Ala-D-Ala)](n+1)-di-trans,octa-cis-undecaprenyl diphosphate + di-trans,octa-cis-undecaprenyl diphosphate + H(+)</text>
        <dbReference type="Rhea" id="RHEA:23708"/>
        <dbReference type="Rhea" id="RHEA-COMP:9602"/>
        <dbReference type="Rhea" id="RHEA-COMP:9603"/>
        <dbReference type="ChEBI" id="CHEBI:15378"/>
        <dbReference type="ChEBI" id="CHEBI:58405"/>
        <dbReference type="ChEBI" id="CHEBI:60033"/>
        <dbReference type="ChEBI" id="CHEBI:78435"/>
        <dbReference type="EC" id="2.4.99.28"/>
    </reaction>
</comment>
<keyword evidence="3" id="KW-0645">Protease</keyword>
<dbReference type="Pfam" id="PF00905">
    <property type="entry name" value="Transpeptidase"/>
    <property type="match status" value="1"/>
</dbReference>
<gene>
    <name evidence="20" type="ORF">AB3N04_15160</name>
</gene>
<feature type="domain" description="Glycosyl transferase family 51" evidence="19">
    <location>
        <begin position="96"/>
        <end position="281"/>
    </location>
</feature>
<evidence type="ECO:0000256" key="9">
    <source>
        <dbReference type="ARBA" id="ARBA00022984"/>
    </source>
</evidence>
<comment type="catalytic activity">
    <reaction evidence="14">
        <text>Preferential cleavage: (Ac)2-L-Lys-D-Ala-|-D-Ala. Also transpeptidation of peptidyl-alanyl moieties that are N-acyl substituents of D-alanine.</text>
        <dbReference type="EC" id="3.4.16.4"/>
    </reaction>
</comment>
<evidence type="ECO:0000256" key="7">
    <source>
        <dbReference type="ARBA" id="ARBA00022801"/>
    </source>
</evidence>
<dbReference type="GO" id="GO:0009002">
    <property type="term" value="F:serine-type D-Ala-D-Ala carboxypeptidase activity"/>
    <property type="evidence" value="ECO:0007669"/>
    <property type="project" value="UniProtKB-EC"/>
</dbReference>
<feature type="region of interest" description="Disordered" evidence="16">
    <location>
        <begin position="884"/>
        <end position="962"/>
    </location>
</feature>
<feature type="transmembrane region" description="Helical" evidence="17">
    <location>
        <begin position="34"/>
        <end position="62"/>
    </location>
</feature>
<organism evidence="20">
    <name type="scientific">Alkalihalophilus sp. As8PL</name>
    <dbReference type="NCBI Taxonomy" id="3237103"/>
    <lineage>
        <taxon>Bacteria</taxon>
        <taxon>Bacillati</taxon>
        <taxon>Bacillota</taxon>
        <taxon>Bacilli</taxon>
        <taxon>Bacillales</taxon>
        <taxon>Bacillaceae</taxon>
        <taxon>Alkalihalophilus</taxon>
    </lineage>
</organism>
<dbReference type="InterPro" id="IPR001264">
    <property type="entry name" value="Glyco_trans_51"/>
</dbReference>
<evidence type="ECO:0000259" key="19">
    <source>
        <dbReference type="Pfam" id="PF00912"/>
    </source>
</evidence>
<proteinExistence type="predicted"/>
<keyword evidence="12" id="KW-0511">Multifunctional enzyme</keyword>
<evidence type="ECO:0000256" key="4">
    <source>
        <dbReference type="ARBA" id="ARBA00022676"/>
    </source>
</evidence>
<dbReference type="EMBL" id="CP162551">
    <property type="protein sequence ID" value="XDI36031.1"/>
    <property type="molecule type" value="Genomic_DNA"/>
</dbReference>
<dbReference type="GO" id="GO:0006508">
    <property type="term" value="P:proteolysis"/>
    <property type="evidence" value="ECO:0007669"/>
    <property type="project" value="UniProtKB-KW"/>
</dbReference>
<keyword evidence="1" id="KW-1003">Cell membrane</keyword>
<accession>A0AB39BRL9</accession>
<dbReference type="GO" id="GO:0008360">
    <property type="term" value="P:regulation of cell shape"/>
    <property type="evidence" value="ECO:0007669"/>
    <property type="project" value="UniProtKB-KW"/>
</dbReference>
<dbReference type="Gene3D" id="2.60.40.10">
    <property type="entry name" value="Immunoglobulins"/>
    <property type="match status" value="1"/>
</dbReference>
<keyword evidence="6 17" id="KW-0812">Transmembrane</keyword>
<evidence type="ECO:0000256" key="5">
    <source>
        <dbReference type="ARBA" id="ARBA00022679"/>
    </source>
</evidence>
<evidence type="ECO:0000313" key="20">
    <source>
        <dbReference type="EMBL" id="XDI36031.1"/>
    </source>
</evidence>
<evidence type="ECO:0000259" key="18">
    <source>
        <dbReference type="Pfam" id="PF00905"/>
    </source>
</evidence>
<keyword evidence="5" id="KW-0808">Transferase</keyword>
<feature type="domain" description="Penicillin-binding protein transpeptidase" evidence="18">
    <location>
        <begin position="406"/>
        <end position="648"/>
    </location>
</feature>
<sequence length="962" mass="106592">MKSFYSQMVDKLRLFSEKLHEKQIFRKIGITYQVFWNLFLIIMIVGLMSIFFIGGTAAGYFASLVKDEPLRSQDSMVADIYNYEESSQIFFADDTYIGELPTELERHQVSLDEMSKHVKNAVIATEDEHFYEHEGIVPKAIMRATFQEVANSSVQTGGSTLTQQLIKQQILTSEVSFDRKATEILLAMRLEHFLDKEEILEAYLNVVPFGRNASGRQIAGVQAAAQGIFGVDAKDLSIPQAAFIAGLPQSPFGYTPFTGSGEVKDSLEAGLRRMDTVLRRMYEGGFINEQEYQEALTYDIRENLTDRTPSPIEDYPYLTFEVMYRAERILLDQLMKENKEKLSELEGEERIALIEELDAEAKADLRRSGYRIHTTIDKDIYIAMQESVNDPSLFGPIKEEQQEEVGAVLIENQTGAIIGFVGGRDEGASNNNYFNYATRAERPNGSTMKPLLAYGPALETGVIQPGIVVPDTPADYPGSNQPIRNFDRNFAGLITVRESLARSRNVPAVRSFLEVPHERLRETMINLGFNPSEGQPYPSAALGAVEVTVEQNTSAFSTFGNNGNRVAPFMIERIETASGESVYEHEHKEVNVFTPQTNYLSIDMMRDVLRPGGTASSVPGNLKFSADWAGKTGTTGEYKDSWFVATNPNVSLGVWIGYPQEQQIEVTVNGLRYGPRTQRIWSNIANAAYDQKPELIAPSEQFAMPEGIVRRSVCSITGQAPTSLCEQAGLVRSDLFNANFLPGSDDSNLDSARYVSINDQNYLALGSTPQEFTDVGVTVPDTIFGVSNIGEYLPDSMQGIVPDRDAPNNGRAPGAVSGISLNNNTLTWSKHSDNDIVGYRIYRASNGSTNFEQVGIVKGNTSTNYSVSGGSYAYYVTAVDTAGRESSSSSQAEGADYSEEIEESEPEESSEPAEEEETPSSEEEENTDEETEDDNDDEESDEEEESPDTEETDDPEDSSDDE</sequence>
<dbReference type="Gene3D" id="1.10.3810.10">
    <property type="entry name" value="Biosynthetic peptidoglycan transglycosylase-like"/>
    <property type="match status" value="1"/>
</dbReference>
<keyword evidence="8" id="KW-0133">Cell shape</keyword>
<protein>
    <submittedName>
        <fullName evidence="20">Transglycosylase domain-containing protein</fullName>
    </submittedName>
</protein>
<dbReference type="GO" id="GO:0008955">
    <property type="term" value="F:peptidoglycan glycosyltransferase activity"/>
    <property type="evidence" value="ECO:0007669"/>
    <property type="project" value="UniProtKB-EC"/>
</dbReference>
<evidence type="ECO:0000256" key="15">
    <source>
        <dbReference type="ARBA" id="ARBA00049902"/>
    </source>
</evidence>
<dbReference type="InterPro" id="IPR050396">
    <property type="entry name" value="Glycosyltr_51/Transpeptidase"/>
</dbReference>
<evidence type="ECO:0000256" key="8">
    <source>
        <dbReference type="ARBA" id="ARBA00022960"/>
    </source>
</evidence>
<dbReference type="SUPFAM" id="SSF56601">
    <property type="entry name" value="beta-lactamase/transpeptidase-like"/>
    <property type="match status" value="1"/>
</dbReference>
<dbReference type="SUPFAM" id="SSF49265">
    <property type="entry name" value="Fibronectin type III"/>
    <property type="match status" value="1"/>
</dbReference>
<dbReference type="InterPro" id="IPR001460">
    <property type="entry name" value="PCN-bd_Tpept"/>
</dbReference>
<dbReference type="PANTHER" id="PTHR32282">
    <property type="entry name" value="BINDING PROTEIN TRANSPEPTIDASE, PUTATIVE-RELATED"/>
    <property type="match status" value="1"/>
</dbReference>
<evidence type="ECO:0000256" key="12">
    <source>
        <dbReference type="ARBA" id="ARBA00023268"/>
    </source>
</evidence>
<dbReference type="InterPro" id="IPR036950">
    <property type="entry name" value="PBP_transglycosylase"/>
</dbReference>
<keyword evidence="7" id="KW-0378">Hydrolase</keyword>
<dbReference type="PANTHER" id="PTHR32282:SF32">
    <property type="entry name" value="PENICILLIN-BINDING PROTEIN 2A"/>
    <property type="match status" value="1"/>
</dbReference>
<dbReference type="SUPFAM" id="SSF53955">
    <property type="entry name" value="Lysozyme-like"/>
    <property type="match status" value="1"/>
</dbReference>
<evidence type="ECO:0000256" key="14">
    <source>
        <dbReference type="ARBA" id="ARBA00034000"/>
    </source>
</evidence>
<feature type="compositionally biased region" description="Acidic residues" evidence="16">
    <location>
        <begin position="896"/>
        <end position="962"/>
    </location>
</feature>
<keyword evidence="4" id="KW-0328">Glycosyltransferase</keyword>
<dbReference type="RefSeq" id="WP_368503537.1">
    <property type="nucleotide sequence ID" value="NZ_CP162551.1"/>
</dbReference>
<dbReference type="InterPro" id="IPR013783">
    <property type="entry name" value="Ig-like_fold"/>
</dbReference>
<dbReference type="Pfam" id="PF00912">
    <property type="entry name" value="Transgly"/>
    <property type="match status" value="1"/>
</dbReference>
<name>A0AB39BRL9_9BACI</name>
<keyword evidence="10 17" id="KW-1133">Transmembrane helix</keyword>
<dbReference type="AlphaFoldDB" id="A0AB39BRL9"/>
<dbReference type="InterPro" id="IPR036116">
    <property type="entry name" value="FN3_sf"/>
</dbReference>
<dbReference type="GO" id="GO:0071555">
    <property type="term" value="P:cell wall organization"/>
    <property type="evidence" value="ECO:0007669"/>
    <property type="project" value="UniProtKB-KW"/>
</dbReference>
<evidence type="ECO:0000256" key="13">
    <source>
        <dbReference type="ARBA" id="ARBA00023316"/>
    </source>
</evidence>
<dbReference type="Gene3D" id="3.40.710.10">
    <property type="entry name" value="DD-peptidase/beta-lactamase superfamily"/>
    <property type="match status" value="1"/>
</dbReference>
<evidence type="ECO:0000256" key="16">
    <source>
        <dbReference type="SAM" id="MobiDB-lite"/>
    </source>
</evidence>
<keyword evidence="2" id="KW-0121">Carboxypeptidase</keyword>
<keyword evidence="11 17" id="KW-0472">Membrane</keyword>
<keyword evidence="9" id="KW-0573">Peptidoglycan synthesis</keyword>
<dbReference type="InterPro" id="IPR023346">
    <property type="entry name" value="Lysozyme-like_dom_sf"/>
</dbReference>
<evidence type="ECO:0000256" key="3">
    <source>
        <dbReference type="ARBA" id="ARBA00022670"/>
    </source>
</evidence>